<organism evidence="1 2">
    <name type="scientific">Paraburkholderia tagetis</name>
    <dbReference type="NCBI Taxonomy" id="2913261"/>
    <lineage>
        <taxon>Bacteria</taxon>
        <taxon>Pseudomonadati</taxon>
        <taxon>Pseudomonadota</taxon>
        <taxon>Betaproteobacteria</taxon>
        <taxon>Burkholderiales</taxon>
        <taxon>Burkholderiaceae</taxon>
        <taxon>Paraburkholderia</taxon>
    </lineage>
</organism>
<sequence length="57" mass="6207">MKVVTASRQKVSQSSLDPAAAVATEFVCEFVCEFATEFVAGLVARLEIVIDMRSLLE</sequence>
<dbReference type="EMBL" id="JAKLJA010000005">
    <property type="protein sequence ID" value="MCG5073686.1"/>
    <property type="molecule type" value="Genomic_DNA"/>
</dbReference>
<name>A0A9X1RPR8_9BURK</name>
<gene>
    <name evidence="1" type="ORF">L5014_09980</name>
</gene>
<evidence type="ECO:0000313" key="2">
    <source>
        <dbReference type="Proteomes" id="UP001139308"/>
    </source>
</evidence>
<proteinExistence type="predicted"/>
<reference evidence="1" key="1">
    <citation type="submission" date="2022-01" db="EMBL/GenBank/DDBJ databases">
        <title>Genome sequence and assembly of Parabukholderia sp. RG36.</title>
        <authorList>
            <person name="Chhetri G."/>
        </authorList>
    </citation>
    <scope>NUCLEOTIDE SEQUENCE</scope>
    <source>
        <strain evidence="1">RG36</strain>
    </source>
</reference>
<evidence type="ECO:0000313" key="1">
    <source>
        <dbReference type="EMBL" id="MCG5073686.1"/>
    </source>
</evidence>
<keyword evidence="2" id="KW-1185">Reference proteome</keyword>
<comment type="caution">
    <text evidence="1">The sequence shown here is derived from an EMBL/GenBank/DDBJ whole genome shotgun (WGS) entry which is preliminary data.</text>
</comment>
<accession>A0A9X1RPR8</accession>
<dbReference type="Proteomes" id="UP001139308">
    <property type="component" value="Unassembled WGS sequence"/>
</dbReference>
<dbReference type="RefSeq" id="WP_238463458.1">
    <property type="nucleotide sequence ID" value="NZ_JAKLJA010000005.1"/>
</dbReference>
<protein>
    <submittedName>
        <fullName evidence="1">Uncharacterized protein</fullName>
    </submittedName>
</protein>
<dbReference type="AlphaFoldDB" id="A0A9X1RPR8"/>